<dbReference type="AlphaFoldDB" id="A0A7J8Z8L6"/>
<feature type="non-terminal residue" evidence="1">
    <location>
        <position position="30"/>
    </location>
</feature>
<evidence type="ECO:0000313" key="2">
    <source>
        <dbReference type="Proteomes" id="UP000593574"/>
    </source>
</evidence>
<dbReference type="EMBL" id="JABEZV010000003">
    <property type="protein sequence ID" value="MBA0707589.1"/>
    <property type="molecule type" value="Genomic_DNA"/>
</dbReference>
<name>A0A7J8Z8L6_9ROSI</name>
<keyword evidence="2" id="KW-1185">Reference proteome</keyword>
<gene>
    <name evidence="1" type="ORF">Golax_019621</name>
</gene>
<protein>
    <submittedName>
        <fullName evidence="1">Uncharacterized protein</fullName>
    </submittedName>
</protein>
<reference evidence="1 2" key="1">
    <citation type="journal article" date="2019" name="Genome Biol. Evol.">
        <title>Insights into the evolution of the New World diploid cottons (Gossypium, subgenus Houzingenia) based on genome sequencing.</title>
        <authorList>
            <person name="Grover C.E."/>
            <person name="Arick M.A. 2nd"/>
            <person name="Thrash A."/>
            <person name="Conover J.L."/>
            <person name="Sanders W.S."/>
            <person name="Peterson D.G."/>
            <person name="Frelichowski J.E."/>
            <person name="Scheffler J.A."/>
            <person name="Scheffler B.E."/>
            <person name="Wendel J.F."/>
        </authorList>
    </citation>
    <scope>NUCLEOTIDE SEQUENCE [LARGE SCALE GENOMIC DNA]</scope>
    <source>
        <strain evidence="1">4</strain>
        <tissue evidence="1">Leaf</tissue>
    </source>
</reference>
<evidence type="ECO:0000313" key="1">
    <source>
        <dbReference type="EMBL" id="MBA0707589.1"/>
    </source>
</evidence>
<sequence length="30" mass="3361">MKMSNEKLLGELQDEETSVSRIGIFSHLAP</sequence>
<accession>A0A7J8Z8L6</accession>
<organism evidence="1 2">
    <name type="scientific">Gossypium laxum</name>
    <dbReference type="NCBI Taxonomy" id="34288"/>
    <lineage>
        <taxon>Eukaryota</taxon>
        <taxon>Viridiplantae</taxon>
        <taxon>Streptophyta</taxon>
        <taxon>Embryophyta</taxon>
        <taxon>Tracheophyta</taxon>
        <taxon>Spermatophyta</taxon>
        <taxon>Magnoliopsida</taxon>
        <taxon>eudicotyledons</taxon>
        <taxon>Gunneridae</taxon>
        <taxon>Pentapetalae</taxon>
        <taxon>rosids</taxon>
        <taxon>malvids</taxon>
        <taxon>Malvales</taxon>
        <taxon>Malvaceae</taxon>
        <taxon>Malvoideae</taxon>
        <taxon>Gossypium</taxon>
    </lineage>
</organism>
<comment type="caution">
    <text evidence="1">The sequence shown here is derived from an EMBL/GenBank/DDBJ whole genome shotgun (WGS) entry which is preliminary data.</text>
</comment>
<proteinExistence type="predicted"/>
<dbReference type="Proteomes" id="UP000593574">
    <property type="component" value="Unassembled WGS sequence"/>
</dbReference>